<dbReference type="InParanoid" id="A0A0G4FAS7"/>
<dbReference type="Pfam" id="PF09717">
    <property type="entry name" value="CPW_WPC"/>
    <property type="match status" value="2"/>
</dbReference>
<evidence type="ECO:0000313" key="2">
    <source>
        <dbReference type="EMBL" id="CEM10004.1"/>
    </source>
</evidence>
<sequence length="123" mass="14314">MNWTMVEDENGDYFCQADEEYQKHGLCEPRVSFEGWLDVTKAEWAATCGCKFPCLHDDRTCKHGRNYKAPCPEPFAPQSDEETCIPMFTYQGPCKSPMDFRNLSILAKQKWARECQADWWVST</sequence>
<dbReference type="Proteomes" id="UP000041254">
    <property type="component" value="Unassembled WGS sequence"/>
</dbReference>
<accession>A0A0G4FAS7</accession>
<dbReference type="SMART" id="SM01099">
    <property type="entry name" value="CPW_WPC"/>
    <property type="match status" value="1"/>
</dbReference>
<keyword evidence="3" id="KW-1185">Reference proteome</keyword>
<dbReference type="VEuPathDB" id="CryptoDB:Vbra_8972"/>
<evidence type="ECO:0000259" key="1">
    <source>
        <dbReference type="SMART" id="SM01099"/>
    </source>
</evidence>
<reference evidence="2 3" key="1">
    <citation type="submission" date="2014-11" db="EMBL/GenBank/DDBJ databases">
        <authorList>
            <person name="Zhu J."/>
            <person name="Qi W."/>
            <person name="Song R."/>
        </authorList>
    </citation>
    <scope>NUCLEOTIDE SEQUENCE [LARGE SCALE GENOMIC DNA]</scope>
</reference>
<dbReference type="EMBL" id="CDMY01000399">
    <property type="protein sequence ID" value="CEM10004.1"/>
    <property type="molecule type" value="Genomic_DNA"/>
</dbReference>
<protein>
    <recommendedName>
        <fullName evidence="1">CPW-WPC domain-containing protein</fullName>
    </recommendedName>
</protein>
<dbReference type="NCBIfam" id="TIGR01492">
    <property type="entry name" value="CPW_WPC"/>
    <property type="match status" value="1"/>
</dbReference>
<gene>
    <name evidence="2" type="ORF">Vbra_8972</name>
</gene>
<evidence type="ECO:0000313" key="3">
    <source>
        <dbReference type="Proteomes" id="UP000041254"/>
    </source>
</evidence>
<feature type="domain" description="CPW-WPC" evidence="1">
    <location>
        <begin position="61"/>
        <end position="123"/>
    </location>
</feature>
<name>A0A0G4FAS7_VITBC</name>
<proteinExistence type="predicted"/>
<organism evidence="2 3">
    <name type="scientific">Vitrella brassicaformis (strain CCMP3155)</name>
    <dbReference type="NCBI Taxonomy" id="1169540"/>
    <lineage>
        <taxon>Eukaryota</taxon>
        <taxon>Sar</taxon>
        <taxon>Alveolata</taxon>
        <taxon>Colpodellida</taxon>
        <taxon>Vitrellaceae</taxon>
        <taxon>Vitrella</taxon>
    </lineage>
</organism>
<dbReference type="PhylomeDB" id="A0A0G4FAS7"/>
<dbReference type="AlphaFoldDB" id="A0A0G4FAS7"/>
<dbReference type="InterPro" id="IPR006387">
    <property type="entry name" value="CPW_WPC_dom"/>
</dbReference>